<keyword evidence="7" id="KW-0678">Repressor</keyword>
<evidence type="ECO:0000256" key="5">
    <source>
        <dbReference type="ARBA" id="ARBA00023125"/>
    </source>
</evidence>
<keyword evidence="3 7" id="KW-0963">Cytoplasm</keyword>
<keyword evidence="5 7" id="KW-0238">DNA-binding</keyword>
<dbReference type="PRINTS" id="PR01467">
    <property type="entry name" value="ARGREPRESSOR"/>
</dbReference>
<evidence type="ECO:0000259" key="9">
    <source>
        <dbReference type="Pfam" id="PF01316"/>
    </source>
</evidence>
<dbReference type="HAMAP" id="MF_00173">
    <property type="entry name" value="Arg_repressor"/>
    <property type="match status" value="1"/>
</dbReference>
<protein>
    <recommendedName>
        <fullName evidence="7 8">Arginine repressor</fullName>
    </recommendedName>
</protein>
<dbReference type="Pfam" id="PF02863">
    <property type="entry name" value="Arg_repressor_C"/>
    <property type="match status" value="1"/>
</dbReference>
<organism evidence="11 12">
    <name type="scientific">Vagococcus fessus</name>
    <dbReference type="NCBI Taxonomy" id="120370"/>
    <lineage>
        <taxon>Bacteria</taxon>
        <taxon>Bacillati</taxon>
        <taxon>Bacillota</taxon>
        <taxon>Bacilli</taxon>
        <taxon>Lactobacillales</taxon>
        <taxon>Enterococcaceae</taxon>
        <taxon>Vagococcus</taxon>
    </lineage>
</organism>
<keyword evidence="6 7" id="KW-0804">Transcription</keyword>
<dbReference type="GO" id="GO:0051259">
    <property type="term" value="P:protein complex oligomerization"/>
    <property type="evidence" value="ECO:0007669"/>
    <property type="project" value="InterPro"/>
</dbReference>
<gene>
    <name evidence="7" type="primary">argR</name>
    <name evidence="11" type="ORF">CBF31_06320</name>
</gene>
<dbReference type="InterPro" id="IPR036390">
    <property type="entry name" value="WH_DNA-bd_sf"/>
</dbReference>
<name>A0A430A8C3_9ENTE</name>
<evidence type="ECO:0000256" key="1">
    <source>
        <dbReference type="ARBA" id="ARBA00004496"/>
    </source>
</evidence>
<comment type="subcellular location">
    <subcellularLocation>
        <location evidence="1 7">Cytoplasm</location>
    </subcellularLocation>
</comment>
<evidence type="ECO:0000256" key="4">
    <source>
        <dbReference type="ARBA" id="ARBA00023015"/>
    </source>
</evidence>
<dbReference type="AlphaFoldDB" id="A0A430A8C3"/>
<evidence type="ECO:0000313" key="11">
    <source>
        <dbReference type="EMBL" id="RSU03327.1"/>
    </source>
</evidence>
<comment type="caution">
    <text evidence="11">The sequence shown here is derived from an EMBL/GenBank/DDBJ whole genome shotgun (WGS) entry which is preliminary data.</text>
</comment>
<reference evidence="11 12" key="1">
    <citation type="submission" date="2017-05" db="EMBL/GenBank/DDBJ databases">
        <title>Vagococcus spp. assemblies.</title>
        <authorList>
            <person name="Gulvik C.A."/>
        </authorList>
    </citation>
    <scope>NUCLEOTIDE SEQUENCE [LARGE SCALE GENOMIC DNA]</scope>
    <source>
        <strain evidence="11 12">CCUG 41755</strain>
    </source>
</reference>
<evidence type="ECO:0000256" key="6">
    <source>
        <dbReference type="ARBA" id="ARBA00023163"/>
    </source>
</evidence>
<dbReference type="OrthoDB" id="9807089at2"/>
<dbReference type="InterPro" id="IPR001669">
    <property type="entry name" value="Arg_repress"/>
</dbReference>
<sequence length="150" mass="16404">MKKSSRQGIIKKIIQEQDIETQEDLLEALISEGVQATQATISRDIRELGIVKGRNSEGRTKYVVNTQVINDGEERLKEVVEESVKSISQVQFMVVVQTYLGAANIIGAIIDDLGLENVAGTLAGANTLSIITTSNEAAAELEKQLQEYLK</sequence>
<dbReference type="Proteomes" id="UP000287101">
    <property type="component" value="Unassembled WGS sequence"/>
</dbReference>
<dbReference type="RefSeq" id="WP_126831537.1">
    <property type="nucleotide sequence ID" value="NZ_CBCRYB010000001.1"/>
</dbReference>
<dbReference type="InterPro" id="IPR036388">
    <property type="entry name" value="WH-like_DNA-bd_sf"/>
</dbReference>
<keyword evidence="12" id="KW-1185">Reference proteome</keyword>
<feature type="domain" description="Arginine repressor DNA-binding" evidence="9">
    <location>
        <begin position="1"/>
        <end position="65"/>
    </location>
</feature>
<comment type="similarity">
    <text evidence="2 7">Belongs to the ArgR family.</text>
</comment>
<dbReference type="EMBL" id="NGJY01000002">
    <property type="protein sequence ID" value="RSU03327.1"/>
    <property type="molecule type" value="Genomic_DNA"/>
</dbReference>
<proteinExistence type="inferred from homology"/>
<keyword evidence="7" id="KW-0055">Arginine biosynthesis</keyword>
<dbReference type="Gene3D" id="1.10.10.10">
    <property type="entry name" value="Winged helix-like DNA-binding domain superfamily/Winged helix DNA-binding domain"/>
    <property type="match status" value="1"/>
</dbReference>
<dbReference type="PANTHER" id="PTHR34471:SF1">
    <property type="entry name" value="ARGININE REPRESSOR"/>
    <property type="match status" value="1"/>
</dbReference>
<dbReference type="NCBIfam" id="TIGR01529">
    <property type="entry name" value="argR_whole"/>
    <property type="match status" value="1"/>
</dbReference>
<dbReference type="GO" id="GO:0034618">
    <property type="term" value="F:arginine binding"/>
    <property type="evidence" value="ECO:0007669"/>
    <property type="project" value="InterPro"/>
</dbReference>
<feature type="domain" description="Arginine repressor C-terminal" evidence="10">
    <location>
        <begin position="81"/>
        <end position="146"/>
    </location>
</feature>
<dbReference type="SUPFAM" id="SSF55252">
    <property type="entry name" value="C-terminal domain of arginine repressor"/>
    <property type="match status" value="1"/>
</dbReference>
<comment type="pathway">
    <text evidence="7">Amino-acid biosynthesis; L-arginine biosynthesis [regulation].</text>
</comment>
<dbReference type="InterPro" id="IPR020900">
    <property type="entry name" value="Arg_repress_DNA-bd"/>
</dbReference>
<dbReference type="GO" id="GO:0003677">
    <property type="term" value="F:DNA binding"/>
    <property type="evidence" value="ECO:0007669"/>
    <property type="project" value="UniProtKB-KW"/>
</dbReference>
<evidence type="ECO:0000259" key="10">
    <source>
        <dbReference type="Pfam" id="PF02863"/>
    </source>
</evidence>
<dbReference type="GO" id="GO:1900079">
    <property type="term" value="P:regulation of arginine biosynthetic process"/>
    <property type="evidence" value="ECO:0007669"/>
    <property type="project" value="UniProtKB-UniRule"/>
</dbReference>
<keyword evidence="4 7" id="KW-0805">Transcription regulation</keyword>
<dbReference type="PANTHER" id="PTHR34471">
    <property type="entry name" value="ARGININE REPRESSOR"/>
    <property type="match status" value="1"/>
</dbReference>
<dbReference type="SUPFAM" id="SSF46785">
    <property type="entry name" value="Winged helix' DNA-binding domain"/>
    <property type="match status" value="1"/>
</dbReference>
<dbReference type="InterPro" id="IPR036251">
    <property type="entry name" value="Arg_repress_C_sf"/>
</dbReference>
<dbReference type="Gene3D" id="3.30.1360.40">
    <property type="match status" value="1"/>
</dbReference>
<evidence type="ECO:0000256" key="3">
    <source>
        <dbReference type="ARBA" id="ARBA00022490"/>
    </source>
</evidence>
<dbReference type="GO" id="GO:0003700">
    <property type="term" value="F:DNA-binding transcription factor activity"/>
    <property type="evidence" value="ECO:0007669"/>
    <property type="project" value="UniProtKB-UniRule"/>
</dbReference>
<evidence type="ECO:0000313" key="12">
    <source>
        <dbReference type="Proteomes" id="UP000287101"/>
    </source>
</evidence>
<accession>A0A430A8C3</accession>
<keyword evidence="7" id="KW-0028">Amino-acid biosynthesis</keyword>
<dbReference type="GO" id="GO:0006526">
    <property type="term" value="P:L-arginine biosynthetic process"/>
    <property type="evidence" value="ECO:0007669"/>
    <property type="project" value="UniProtKB-UniPathway"/>
</dbReference>
<dbReference type="InterPro" id="IPR020899">
    <property type="entry name" value="Arg_repress_C"/>
</dbReference>
<evidence type="ECO:0000256" key="8">
    <source>
        <dbReference type="NCBIfam" id="TIGR01529"/>
    </source>
</evidence>
<comment type="function">
    <text evidence="7">Regulates arginine biosynthesis genes.</text>
</comment>
<dbReference type="UniPathway" id="UPA00068"/>
<dbReference type="GO" id="GO:0005737">
    <property type="term" value="C:cytoplasm"/>
    <property type="evidence" value="ECO:0007669"/>
    <property type="project" value="UniProtKB-SubCell"/>
</dbReference>
<evidence type="ECO:0000256" key="7">
    <source>
        <dbReference type="HAMAP-Rule" id="MF_00173"/>
    </source>
</evidence>
<dbReference type="Pfam" id="PF01316">
    <property type="entry name" value="Arg_repressor"/>
    <property type="match status" value="1"/>
</dbReference>
<evidence type="ECO:0000256" key="2">
    <source>
        <dbReference type="ARBA" id="ARBA00008316"/>
    </source>
</evidence>